<reference evidence="6 7" key="1">
    <citation type="journal article" date="2018" name="Mol. Biol. Evol.">
        <title>Broad Genomic Sampling Reveals a Smut Pathogenic Ancestry of the Fungal Clade Ustilaginomycotina.</title>
        <authorList>
            <person name="Kijpornyongpan T."/>
            <person name="Mondo S.J."/>
            <person name="Barry K."/>
            <person name="Sandor L."/>
            <person name="Lee J."/>
            <person name="Lipzen A."/>
            <person name="Pangilinan J."/>
            <person name="LaButti K."/>
            <person name="Hainaut M."/>
            <person name="Henrissat B."/>
            <person name="Grigoriev I.V."/>
            <person name="Spatafora J.W."/>
            <person name="Aime M.C."/>
        </authorList>
    </citation>
    <scope>NUCLEOTIDE SEQUENCE [LARGE SCALE GENOMIC DNA]</scope>
    <source>
        <strain evidence="6 7">MCA 4718</strain>
    </source>
</reference>
<accession>A0A316U0X3</accession>
<dbReference type="GeneID" id="37017239"/>
<feature type="transmembrane region" description="Helical" evidence="5">
    <location>
        <begin position="12"/>
        <end position="31"/>
    </location>
</feature>
<evidence type="ECO:0000256" key="2">
    <source>
        <dbReference type="ARBA" id="ARBA00022692"/>
    </source>
</evidence>
<evidence type="ECO:0000313" key="6">
    <source>
        <dbReference type="EMBL" id="PWN18508.1"/>
    </source>
</evidence>
<dbReference type="InterPro" id="IPR006603">
    <property type="entry name" value="PQ-loop_rpt"/>
</dbReference>
<comment type="subcellular location">
    <subcellularLocation>
        <location evidence="1">Membrane</location>
        <topology evidence="1">Multi-pass membrane protein</topology>
    </subcellularLocation>
</comment>
<evidence type="ECO:0000313" key="7">
    <source>
        <dbReference type="Proteomes" id="UP000245942"/>
    </source>
</evidence>
<keyword evidence="3 5" id="KW-1133">Transmembrane helix</keyword>
<keyword evidence="2 5" id="KW-0812">Transmembrane</keyword>
<gene>
    <name evidence="6" type="ORF">BCV69DRAFT_76317</name>
</gene>
<keyword evidence="7" id="KW-1185">Reference proteome</keyword>
<dbReference type="PANTHER" id="PTHR16201:SF37">
    <property type="entry name" value="PQ-LOOP REPEAT-CONTAINING PROTEIN"/>
    <property type="match status" value="1"/>
</dbReference>
<dbReference type="PANTHER" id="PTHR16201">
    <property type="entry name" value="SEVEN TRANSMEMBRANE PROTEIN 1-RELATED"/>
    <property type="match status" value="1"/>
</dbReference>
<feature type="transmembrane region" description="Helical" evidence="5">
    <location>
        <begin position="43"/>
        <end position="60"/>
    </location>
</feature>
<evidence type="ECO:0000256" key="3">
    <source>
        <dbReference type="ARBA" id="ARBA00022989"/>
    </source>
</evidence>
<dbReference type="Proteomes" id="UP000245942">
    <property type="component" value="Unassembled WGS sequence"/>
</dbReference>
<protein>
    <recommendedName>
        <fullName evidence="8">PQ-loop-domain-containing protein</fullName>
    </recommendedName>
</protein>
<dbReference type="AlphaFoldDB" id="A0A316U0X3"/>
<sequence length="253" mass="27956">MTAAETASTVLAYFGAVFWSIQLLPQIYLNYSRHHTIGLHQAMMLLWAFAGLPLALHNILSHQPIALQVQAEILTALSLITWAQVRYYSHGWTVKRCLGCLLGLTFAFAAVQLIVILGFRKGAPSGEAPEAFIKAMAVLSAVSLSAGVLRHYWDIWTEDTVRGISWGFVFLDAMGDLTSLLSIVLLSSPLDIYATAIYGSELFLWTLMTIIGVVYTVRDRNKVPHATNGFYKCSTLERANGERLLQGHPSLRA</sequence>
<evidence type="ECO:0000256" key="4">
    <source>
        <dbReference type="ARBA" id="ARBA00023136"/>
    </source>
</evidence>
<dbReference type="OrthoDB" id="407617at2759"/>
<evidence type="ECO:0008006" key="8">
    <source>
        <dbReference type="Google" id="ProtNLM"/>
    </source>
</evidence>
<name>A0A316U0X3_9BASI</name>
<proteinExistence type="predicted"/>
<feature type="transmembrane region" description="Helical" evidence="5">
    <location>
        <begin position="131"/>
        <end position="152"/>
    </location>
</feature>
<keyword evidence="4 5" id="KW-0472">Membrane</keyword>
<feature type="transmembrane region" description="Helical" evidence="5">
    <location>
        <begin position="192"/>
        <end position="215"/>
    </location>
</feature>
<dbReference type="EMBL" id="KZ819336">
    <property type="protein sequence ID" value="PWN18508.1"/>
    <property type="molecule type" value="Genomic_DNA"/>
</dbReference>
<dbReference type="Gene3D" id="1.20.1280.290">
    <property type="match status" value="1"/>
</dbReference>
<dbReference type="RefSeq" id="XP_025345668.1">
    <property type="nucleotide sequence ID" value="XM_025495505.1"/>
</dbReference>
<dbReference type="GO" id="GO:0016020">
    <property type="term" value="C:membrane"/>
    <property type="evidence" value="ECO:0007669"/>
    <property type="project" value="UniProtKB-SubCell"/>
</dbReference>
<feature type="transmembrane region" description="Helical" evidence="5">
    <location>
        <begin position="164"/>
        <end position="186"/>
    </location>
</feature>
<dbReference type="InterPro" id="IPR051415">
    <property type="entry name" value="LAAT-1"/>
</dbReference>
<organism evidence="6 7">
    <name type="scientific">Pseudomicrostroma glucosiphilum</name>
    <dbReference type="NCBI Taxonomy" id="1684307"/>
    <lineage>
        <taxon>Eukaryota</taxon>
        <taxon>Fungi</taxon>
        <taxon>Dikarya</taxon>
        <taxon>Basidiomycota</taxon>
        <taxon>Ustilaginomycotina</taxon>
        <taxon>Exobasidiomycetes</taxon>
        <taxon>Microstromatales</taxon>
        <taxon>Microstromatales incertae sedis</taxon>
        <taxon>Pseudomicrostroma</taxon>
    </lineage>
</organism>
<evidence type="ECO:0000256" key="1">
    <source>
        <dbReference type="ARBA" id="ARBA00004141"/>
    </source>
</evidence>
<feature type="transmembrane region" description="Helical" evidence="5">
    <location>
        <begin position="97"/>
        <end position="119"/>
    </location>
</feature>
<dbReference type="Pfam" id="PF04193">
    <property type="entry name" value="PQ-loop"/>
    <property type="match status" value="1"/>
</dbReference>
<evidence type="ECO:0000256" key="5">
    <source>
        <dbReference type="SAM" id="Phobius"/>
    </source>
</evidence>